<dbReference type="InterPro" id="IPR052925">
    <property type="entry name" value="Phage_Integrase-like_Recomb"/>
</dbReference>
<evidence type="ECO:0000313" key="5">
    <source>
        <dbReference type="Proteomes" id="UP000642180"/>
    </source>
</evidence>
<dbReference type="PANTHER" id="PTHR34605:SF3">
    <property type="entry name" value="P CELL-TYPE AGGLUTINATION PROTEIN MAP4-LIKE-RELATED"/>
    <property type="match status" value="1"/>
</dbReference>
<dbReference type="InterPro" id="IPR013762">
    <property type="entry name" value="Integrase-like_cat_sf"/>
</dbReference>
<evidence type="ECO:0000313" key="4">
    <source>
        <dbReference type="EMBL" id="GGI16925.1"/>
    </source>
</evidence>
<dbReference type="RefSeq" id="WP_188379834.1">
    <property type="nucleotide sequence ID" value="NZ_BMDI01000001.1"/>
</dbReference>
<gene>
    <name evidence="4" type="ORF">GCM10008066_06400</name>
</gene>
<dbReference type="InterPro" id="IPR011010">
    <property type="entry name" value="DNA_brk_join_enz"/>
</dbReference>
<keyword evidence="5" id="KW-1185">Reference proteome</keyword>
<comment type="caution">
    <text evidence="4">The sequence shown here is derived from an EMBL/GenBank/DDBJ whole genome shotgun (WGS) entry which is preliminary data.</text>
</comment>
<dbReference type="Pfam" id="PF00589">
    <property type="entry name" value="Phage_integrase"/>
    <property type="match status" value="1"/>
</dbReference>
<keyword evidence="1" id="KW-0238">DNA-binding</keyword>
<evidence type="ECO:0000256" key="1">
    <source>
        <dbReference type="ARBA" id="ARBA00023125"/>
    </source>
</evidence>
<evidence type="ECO:0000256" key="2">
    <source>
        <dbReference type="ARBA" id="ARBA00023172"/>
    </source>
</evidence>
<reference evidence="5" key="1">
    <citation type="journal article" date="2019" name="Int. J. Syst. Evol. Microbiol.">
        <title>The Global Catalogue of Microorganisms (GCM) 10K type strain sequencing project: providing services to taxonomists for standard genome sequencing and annotation.</title>
        <authorList>
            <consortium name="The Broad Institute Genomics Platform"/>
            <consortium name="The Broad Institute Genome Sequencing Center for Infectious Disease"/>
            <person name="Wu L."/>
            <person name="Ma J."/>
        </authorList>
    </citation>
    <scope>NUCLEOTIDE SEQUENCE [LARGE SCALE GENOMIC DNA]</scope>
    <source>
        <strain evidence="5">CCM 2767</strain>
    </source>
</reference>
<dbReference type="Gene3D" id="1.10.443.10">
    <property type="entry name" value="Intergrase catalytic core"/>
    <property type="match status" value="1"/>
</dbReference>
<sequence>MTDNTRRAYGSAIAHYLSWGGLLPATEKEIKDYLMTFSHSHSLSTLAIRRAAISSWHVLHGFPDPTSTPQIQELFKAIKLPLCKSKEKAEALPISDLKLISRTLLKTEGLSAKRDRAILLISFFGAFVRSELVSLKVSDLKWHKSGLLITIPGSKADLEGNRTTKAIIYCDEELCPILALKDWIEAAGIQEGYIFRAINRWGAVSIKSLSPEAINMIIAKLGYTKGLQFKSKLSSHSLRRGLMTMAIEAGASFASIKK</sequence>
<protein>
    <submittedName>
        <fullName evidence="4">Recombinase</fullName>
    </submittedName>
</protein>
<accession>A0A8J3EZF2</accession>
<dbReference type="GO" id="GO:0006310">
    <property type="term" value="P:DNA recombination"/>
    <property type="evidence" value="ECO:0007669"/>
    <property type="project" value="UniProtKB-KW"/>
</dbReference>
<dbReference type="InterPro" id="IPR002104">
    <property type="entry name" value="Integrase_catalytic"/>
</dbReference>
<dbReference type="PROSITE" id="PS51898">
    <property type="entry name" value="TYR_RECOMBINASE"/>
    <property type="match status" value="1"/>
</dbReference>
<organism evidence="4 5">
    <name type="scientific">Oxalicibacterium faecigallinarum</name>
    <dbReference type="NCBI Taxonomy" id="573741"/>
    <lineage>
        <taxon>Bacteria</taxon>
        <taxon>Pseudomonadati</taxon>
        <taxon>Pseudomonadota</taxon>
        <taxon>Betaproteobacteria</taxon>
        <taxon>Burkholderiales</taxon>
        <taxon>Oxalobacteraceae</taxon>
        <taxon>Oxalicibacterium</taxon>
    </lineage>
</organism>
<dbReference type="SUPFAM" id="SSF47823">
    <property type="entry name" value="lambda integrase-like, N-terminal domain"/>
    <property type="match status" value="1"/>
</dbReference>
<keyword evidence="2" id="KW-0233">DNA recombination</keyword>
<proteinExistence type="predicted"/>
<dbReference type="GO" id="GO:0015074">
    <property type="term" value="P:DNA integration"/>
    <property type="evidence" value="ECO:0007669"/>
    <property type="project" value="InterPro"/>
</dbReference>
<dbReference type="GO" id="GO:0003677">
    <property type="term" value="F:DNA binding"/>
    <property type="evidence" value="ECO:0007669"/>
    <property type="project" value="UniProtKB-KW"/>
</dbReference>
<dbReference type="SUPFAM" id="SSF56349">
    <property type="entry name" value="DNA breaking-rejoining enzymes"/>
    <property type="match status" value="1"/>
</dbReference>
<evidence type="ECO:0000259" key="3">
    <source>
        <dbReference type="PROSITE" id="PS51898"/>
    </source>
</evidence>
<dbReference type="EMBL" id="BMDI01000001">
    <property type="protein sequence ID" value="GGI16925.1"/>
    <property type="molecule type" value="Genomic_DNA"/>
</dbReference>
<name>A0A8J3EZF2_9BURK</name>
<dbReference type="InterPro" id="IPR010998">
    <property type="entry name" value="Integrase_recombinase_N"/>
</dbReference>
<dbReference type="PANTHER" id="PTHR34605">
    <property type="entry name" value="PHAGE_INTEGRASE DOMAIN-CONTAINING PROTEIN"/>
    <property type="match status" value="1"/>
</dbReference>
<dbReference type="Gene3D" id="1.10.150.130">
    <property type="match status" value="1"/>
</dbReference>
<dbReference type="Proteomes" id="UP000642180">
    <property type="component" value="Unassembled WGS sequence"/>
</dbReference>
<dbReference type="AlphaFoldDB" id="A0A8J3EZF2"/>
<feature type="domain" description="Tyr recombinase" evidence="3">
    <location>
        <begin position="87"/>
        <end position="258"/>
    </location>
</feature>